<dbReference type="PANTHER" id="PTHR24305">
    <property type="entry name" value="CYTOCHROME P450"/>
    <property type="match status" value="1"/>
</dbReference>
<dbReference type="STRING" id="105984.A0A427XM87"/>
<dbReference type="Gene3D" id="1.10.630.10">
    <property type="entry name" value="Cytochrome P450"/>
    <property type="match status" value="1"/>
</dbReference>
<keyword evidence="5" id="KW-0560">Oxidoreductase</keyword>
<evidence type="ECO:0000256" key="9">
    <source>
        <dbReference type="SAM" id="Phobius"/>
    </source>
</evidence>
<dbReference type="GO" id="GO:0005506">
    <property type="term" value="F:iron ion binding"/>
    <property type="evidence" value="ECO:0007669"/>
    <property type="project" value="InterPro"/>
</dbReference>
<feature type="binding site" description="axial binding residue" evidence="8">
    <location>
        <position position="502"/>
    </location>
    <ligand>
        <name>heme</name>
        <dbReference type="ChEBI" id="CHEBI:30413"/>
    </ligand>
    <ligandPart>
        <name>Fe</name>
        <dbReference type="ChEBI" id="CHEBI:18248"/>
    </ligandPart>
</feature>
<dbReference type="GeneID" id="39594161"/>
<evidence type="ECO:0000256" key="7">
    <source>
        <dbReference type="ARBA" id="ARBA00023033"/>
    </source>
</evidence>
<dbReference type="PANTHER" id="PTHR24305:SF166">
    <property type="entry name" value="CYTOCHROME P450 12A4, MITOCHONDRIAL-RELATED"/>
    <property type="match status" value="1"/>
</dbReference>
<evidence type="ECO:0000256" key="1">
    <source>
        <dbReference type="ARBA" id="ARBA00001971"/>
    </source>
</evidence>
<sequence>MNATARSNQTLALLGDAYTSWSSLSTGSKLMTTFLGVVVTLVFGGCMVLLNAPLNAPHTKEVEALPGPKRPWGGWLLGNCIEIADHRDSLIHPTWAAAGATGRYLSLFAQERIYTFDPAATRYIFAHVDEFERPRDARTILQRVMGKGSLVGVNGAVHKRQRRVMDPAFSTSAIKDMVPAMFDKADELENLIQVLIDNNSYEKYASAIPPKDIDRVPGARKIDMLGLMNRMTTDVIGRVFFGHDFDSISTPEGSIIVQAFDRMTNAAHEFAPVTEAQNAVPLLDLIPMKNRREIDSCRELMGRISDDLVEKRKRTLGEDDKDLLALLINANGSTREDQKMSDEEVRAQMATLLFAGSTTTGATISSALHNLSQHPEFQRRLRAEVESVGEDKPSFETLNALPFLDNVVRETLRYTPPATCTAREAAKDTTLPLTWPVRGRDGSLIETLPVKKGSYFLICEEVWGPDANEFNPDRFDDPNMPLLSVPGVWGNVASFIVGPYSCIGYRLSIAEIKVVLFTVLRRFQFEELPSKPEVEYLSSLATRPQVKGEPGGQLPLLVRPLAKEKQ</sequence>
<comment type="pathway">
    <text evidence="2">Secondary metabolite biosynthesis.</text>
</comment>
<dbReference type="GO" id="GO:0016705">
    <property type="term" value="F:oxidoreductase activity, acting on paired donors, with incorporation or reduction of molecular oxygen"/>
    <property type="evidence" value="ECO:0007669"/>
    <property type="project" value="InterPro"/>
</dbReference>
<accession>A0A427XM87</accession>
<keyword evidence="9" id="KW-1133">Transmembrane helix</keyword>
<dbReference type="InterPro" id="IPR036396">
    <property type="entry name" value="Cyt_P450_sf"/>
</dbReference>
<protein>
    <recommendedName>
        <fullName evidence="12">Cytochrome P450-dit2</fullName>
    </recommendedName>
</protein>
<dbReference type="Proteomes" id="UP000279236">
    <property type="component" value="Unassembled WGS sequence"/>
</dbReference>
<dbReference type="InterPro" id="IPR002401">
    <property type="entry name" value="Cyt_P450_E_grp-I"/>
</dbReference>
<dbReference type="InterPro" id="IPR050121">
    <property type="entry name" value="Cytochrome_P450_monoxygenase"/>
</dbReference>
<comment type="caution">
    <text evidence="10">The sequence shown here is derived from an EMBL/GenBank/DDBJ whole genome shotgun (WGS) entry which is preliminary data.</text>
</comment>
<dbReference type="Pfam" id="PF00067">
    <property type="entry name" value="p450"/>
    <property type="match status" value="1"/>
</dbReference>
<evidence type="ECO:0000256" key="5">
    <source>
        <dbReference type="ARBA" id="ARBA00023002"/>
    </source>
</evidence>
<evidence type="ECO:0008006" key="12">
    <source>
        <dbReference type="Google" id="ProtNLM"/>
    </source>
</evidence>
<keyword evidence="9" id="KW-0472">Membrane</keyword>
<dbReference type="EMBL" id="RSCE01000009">
    <property type="protein sequence ID" value="RSH79948.1"/>
    <property type="molecule type" value="Genomic_DNA"/>
</dbReference>
<keyword evidence="6 8" id="KW-0408">Iron</keyword>
<evidence type="ECO:0000313" key="10">
    <source>
        <dbReference type="EMBL" id="RSH79948.1"/>
    </source>
</evidence>
<name>A0A427XM87_9TREE</name>
<evidence type="ECO:0000256" key="6">
    <source>
        <dbReference type="ARBA" id="ARBA00023004"/>
    </source>
</evidence>
<keyword evidence="9" id="KW-0812">Transmembrane</keyword>
<dbReference type="SUPFAM" id="SSF48264">
    <property type="entry name" value="Cytochrome P450"/>
    <property type="match status" value="1"/>
</dbReference>
<dbReference type="RefSeq" id="XP_028475057.1">
    <property type="nucleotide sequence ID" value="XM_028624889.1"/>
</dbReference>
<evidence type="ECO:0000256" key="4">
    <source>
        <dbReference type="ARBA" id="ARBA00022617"/>
    </source>
</evidence>
<evidence type="ECO:0000313" key="11">
    <source>
        <dbReference type="Proteomes" id="UP000279236"/>
    </source>
</evidence>
<comment type="similarity">
    <text evidence="3">Belongs to the cytochrome P450 family.</text>
</comment>
<keyword evidence="8" id="KW-0479">Metal-binding</keyword>
<dbReference type="GO" id="GO:0020037">
    <property type="term" value="F:heme binding"/>
    <property type="evidence" value="ECO:0007669"/>
    <property type="project" value="InterPro"/>
</dbReference>
<dbReference type="PRINTS" id="PR00463">
    <property type="entry name" value="EP450I"/>
</dbReference>
<evidence type="ECO:0000256" key="2">
    <source>
        <dbReference type="ARBA" id="ARBA00005179"/>
    </source>
</evidence>
<organism evidence="10 11">
    <name type="scientific">Apiotrichum porosum</name>
    <dbReference type="NCBI Taxonomy" id="105984"/>
    <lineage>
        <taxon>Eukaryota</taxon>
        <taxon>Fungi</taxon>
        <taxon>Dikarya</taxon>
        <taxon>Basidiomycota</taxon>
        <taxon>Agaricomycotina</taxon>
        <taxon>Tremellomycetes</taxon>
        <taxon>Trichosporonales</taxon>
        <taxon>Trichosporonaceae</taxon>
        <taxon>Apiotrichum</taxon>
    </lineage>
</organism>
<proteinExistence type="inferred from homology"/>
<comment type="cofactor">
    <cofactor evidence="1 8">
        <name>heme</name>
        <dbReference type="ChEBI" id="CHEBI:30413"/>
    </cofactor>
</comment>
<evidence type="ECO:0000256" key="8">
    <source>
        <dbReference type="PIRSR" id="PIRSR602401-1"/>
    </source>
</evidence>
<reference evidence="10 11" key="1">
    <citation type="submission" date="2018-11" db="EMBL/GenBank/DDBJ databases">
        <title>Genome sequence of Apiotrichum porosum DSM 27194.</title>
        <authorList>
            <person name="Aliyu H."/>
            <person name="Gorte O."/>
            <person name="Ochsenreither K."/>
        </authorList>
    </citation>
    <scope>NUCLEOTIDE SEQUENCE [LARGE SCALE GENOMIC DNA]</scope>
    <source>
        <strain evidence="10 11">DSM 27194</strain>
    </source>
</reference>
<dbReference type="InterPro" id="IPR001128">
    <property type="entry name" value="Cyt_P450"/>
</dbReference>
<keyword evidence="4 8" id="KW-0349">Heme</keyword>
<keyword evidence="11" id="KW-1185">Reference proteome</keyword>
<keyword evidence="7" id="KW-0503">Monooxygenase</keyword>
<dbReference type="OrthoDB" id="2593843at2759"/>
<gene>
    <name evidence="10" type="ORF">EHS24_009618</name>
</gene>
<evidence type="ECO:0000256" key="3">
    <source>
        <dbReference type="ARBA" id="ARBA00010617"/>
    </source>
</evidence>
<dbReference type="AlphaFoldDB" id="A0A427XM87"/>
<feature type="transmembrane region" description="Helical" evidence="9">
    <location>
        <begin position="30"/>
        <end position="50"/>
    </location>
</feature>
<dbReference type="GO" id="GO:0004497">
    <property type="term" value="F:monooxygenase activity"/>
    <property type="evidence" value="ECO:0007669"/>
    <property type="project" value="UniProtKB-KW"/>
</dbReference>